<evidence type="ECO:0000256" key="5">
    <source>
        <dbReference type="ARBA" id="ARBA00022801"/>
    </source>
</evidence>
<keyword evidence="3" id="KW-0540">Nuclease</keyword>
<feature type="domain" description="Murine leukemia virus integrase C-terminal" evidence="7">
    <location>
        <begin position="90"/>
        <end position="144"/>
    </location>
</feature>
<feature type="compositionally biased region" description="Basic and acidic residues" evidence="6">
    <location>
        <begin position="167"/>
        <end position="176"/>
    </location>
</feature>
<organism evidence="8 9">
    <name type="scientific">Pleurodeles waltl</name>
    <name type="common">Iberian ribbed newt</name>
    <dbReference type="NCBI Taxonomy" id="8319"/>
    <lineage>
        <taxon>Eukaryota</taxon>
        <taxon>Metazoa</taxon>
        <taxon>Chordata</taxon>
        <taxon>Craniata</taxon>
        <taxon>Vertebrata</taxon>
        <taxon>Euteleostomi</taxon>
        <taxon>Amphibia</taxon>
        <taxon>Batrachia</taxon>
        <taxon>Caudata</taxon>
        <taxon>Salamandroidea</taxon>
        <taxon>Salamandridae</taxon>
        <taxon>Pleurodelinae</taxon>
        <taxon>Pleurodeles</taxon>
    </lineage>
</organism>
<dbReference type="InterPro" id="IPR036397">
    <property type="entry name" value="RNaseH_sf"/>
</dbReference>
<keyword evidence="9" id="KW-1185">Reference proteome</keyword>
<dbReference type="GO" id="GO:0016787">
    <property type="term" value="F:hydrolase activity"/>
    <property type="evidence" value="ECO:0007669"/>
    <property type="project" value="UniProtKB-KW"/>
</dbReference>
<dbReference type="Proteomes" id="UP001066276">
    <property type="component" value="Chromosome 2_1"/>
</dbReference>
<evidence type="ECO:0000313" key="9">
    <source>
        <dbReference type="Proteomes" id="UP001066276"/>
    </source>
</evidence>
<evidence type="ECO:0000256" key="4">
    <source>
        <dbReference type="ARBA" id="ARBA00022759"/>
    </source>
</evidence>
<dbReference type="Pfam" id="PF18697">
    <property type="entry name" value="MLVIN_C"/>
    <property type="match status" value="1"/>
</dbReference>
<proteinExistence type="predicted"/>
<dbReference type="EMBL" id="JANPWB010000003">
    <property type="protein sequence ID" value="KAJ1197706.1"/>
    <property type="molecule type" value="Genomic_DNA"/>
</dbReference>
<evidence type="ECO:0000256" key="2">
    <source>
        <dbReference type="ARBA" id="ARBA00022695"/>
    </source>
</evidence>
<evidence type="ECO:0000256" key="3">
    <source>
        <dbReference type="ARBA" id="ARBA00022722"/>
    </source>
</evidence>
<dbReference type="GO" id="GO:0016779">
    <property type="term" value="F:nucleotidyltransferase activity"/>
    <property type="evidence" value="ECO:0007669"/>
    <property type="project" value="UniProtKB-KW"/>
</dbReference>
<keyword evidence="5" id="KW-0378">Hydrolase</keyword>
<reference evidence="8" key="1">
    <citation type="journal article" date="2022" name="bioRxiv">
        <title>Sequencing and chromosome-scale assembly of the giantPleurodeles waltlgenome.</title>
        <authorList>
            <person name="Brown T."/>
            <person name="Elewa A."/>
            <person name="Iarovenko S."/>
            <person name="Subramanian E."/>
            <person name="Araus A.J."/>
            <person name="Petzold A."/>
            <person name="Susuki M."/>
            <person name="Suzuki K.-i.T."/>
            <person name="Hayashi T."/>
            <person name="Toyoda A."/>
            <person name="Oliveira C."/>
            <person name="Osipova E."/>
            <person name="Leigh N.D."/>
            <person name="Simon A."/>
            <person name="Yun M.H."/>
        </authorList>
    </citation>
    <scope>NUCLEOTIDE SEQUENCE</scope>
    <source>
        <strain evidence="8">20211129_DDA</strain>
        <tissue evidence="8">Liver</tissue>
    </source>
</reference>
<evidence type="ECO:0000256" key="1">
    <source>
        <dbReference type="ARBA" id="ARBA00022679"/>
    </source>
</evidence>
<sequence length="280" mass="30625">MCAATSVKWPDALPLVLMSMRNTPDRKTGLSPHEILMGRAMSLPAVPANALVNITDVMVLDYCKCLADVVRCFSQQVEATTLPPIHDPGHNLRAGDWVVVRKHVRKTCLEPRWKGPYQVFLTTTTAVKCAGITNWIQASHTKKVACPLDQGEVLLRARTTVRQITAPEKEQRRTEAELELFEDSSITPVRDEGGDLQEGAGEPKSTEPAGELSAEGILPEADDSERQAEQLPDPEREGVEMDQSQGGPTPPEPVAGSSRENTTEKVKDLSSVLKRILTEG</sequence>
<keyword evidence="2" id="KW-0548">Nucleotidyltransferase</keyword>
<evidence type="ECO:0000256" key="6">
    <source>
        <dbReference type="SAM" id="MobiDB-lite"/>
    </source>
</evidence>
<name>A0AAV7VA05_PLEWA</name>
<accession>A0AAV7VA05</accession>
<evidence type="ECO:0000259" key="7">
    <source>
        <dbReference type="Pfam" id="PF18697"/>
    </source>
</evidence>
<dbReference type="AlphaFoldDB" id="A0AAV7VA05"/>
<comment type="caution">
    <text evidence="8">The sequence shown here is derived from an EMBL/GenBank/DDBJ whole genome shotgun (WGS) entry which is preliminary data.</text>
</comment>
<dbReference type="GO" id="GO:0004519">
    <property type="term" value="F:endonuclease activity"/>
    <property type="evidence" value="ECO:0007669"/>
    <property type="project" value="UniProtKB-KW"/>
</dbReference>
<evidence type="ECO:0000313" key="8">
    <source>
        <dbReference type="EMBL" id="KAJ1197706.1"/>
    </source>
</evidence>
<gene>
    <name evidence="8" type="ORF">NDU88_001561</name>
</gene>
<dbReference type="GO" id="GO:0003676">
    <property type="term" value="F:nucleic acid binding"/>
    <property type="evidence" value="ECO:0007669"/>
    <property type="project" value="InterPro"/>
</dbReference>
<protein>
    <recommendedName>
        <fullName evidence="7">Murine leukemia virus integrase C-terminal domain-containing protein</fullName>
    </recommendedName>
</protein>
<keyword evidence="4" id="KW-0255">Endonuclease</keyword>
<dbReference type="Gene3D" id="2.30.30.850">
    <property type="match status" value="1"/>
</dbReference>
<dbReference type="InterPro" id="IPR040643">
    <property type="entry name" value="MLVIN_C"/>
</dbReference>
<feature type="region of interest" description="Disordered" evidence="6">
    <location>
        <begin position="165"/>
        <end position="270"/>
    </location>
</feature>
<feature type="compositionally biased region" description="Basic and acidic residues" evidence="6">
    <location>
        <begin position="224"/>
        <end position="239"/>
    </location>
</feature>
<keyword evidence="1" id="KW-0808">Transferase</keyword>
<dbReference type="Gene3D" id="3.30.420.10">
    <property type="entry name" value="Ribonuclease H-like superfamily/Ribonuclease H"/>
    <property type="match status" value="1"/>
</dbReference>